<name>A0A3B6VK31_BRAPL</name>
<keyword evidence="2" id="KW-1185">Reference proteome</keyword>
<accession>A0A3B6VK31</accession>
<protein>
    <submittedName>
        <fullName evidence="1">Uncharacterized protein</fullName>
    </submittedName>
</protein>
<evidence type="ECO:0000313" key="2">
    <source>
        <dbReference type="Proteomes" id="UP000010793"/>
    </source>
</evidence>
<dbReference type="AlphaFoldDB" id="A0A3B6VK31"/>
<proteinExistence type="predicted"/>
<gene>
    <name evidence="1" type="ORF">BPP43_05105</name>
</gene>
<sequence>MCFIHAKEKIKNSSKDTDLIVVEYNNLIVDIIKNNKAHNFYKQIYGE</sequence>
<dbReference type="Proteomes" id="UP000010793">
    <property type="component" value="Chromosome"/>
</dbReference>
<organism evidence="1 2">
    <name type="scientific">Brachyspira pilosicoli P43/6/78</name>
    <dbReference type="NCBI Taxonomy" id="1042417"/>
    <lineage>
        <taxon>Bacteria</taxon>
        <taxon>Pseudomonadati</taxon>
        <taxon>Spirochaetota</taxon>
        <taxon>Spirochaetia</taxon>
        <taxon>Brachyspirales</taxon>
        <taxon>Brachyspiraceae</taxon>
        <taxon>Brachyspira</taxon>
    </lineage>
</organism>
<evidence type="ECO:0000313" key="1">
    <source>
        <dbReference type="EMBL" id="AGA66281.1"/>
    </source>
</evidence>
<dbReference type="EMBL" id="CP002873">
    <property type="protein sequence ID" value="AGA66281.1"/>
    <property type="molecule type" value="Genomic_DNA"/>
</dbReference>
<reference evidence="1 2" key="1">
    <citation type="journal article" date="2013" name="Genome Announc.">
        <title>Complete Genome Sequence of the Porcine Strain Brachyspira pilosicoli P43/6/78(T.).</title>
        <authorList>
            <person name="Lin C."/>
            <person name="den Bakker H.C."/>
            <person name="Suzuki H."/>
            <person name="Lefebure T."/>
            <person name="Ponnala L."/>
            <person name="Sun Q."/>
            <person name="Stanhope M.J."/>
            <person name="Wiedmann M."/>
            <person name="Duhamel G.E."/>
        </authorList>
    </citation>
    <scope>NUCLEOTIDE SEQUENCE [LARGE SCALE GENOMIC DNA]</scope>
    <source>
        <strain evidence="1 2">P43/6/78</strain>
    </source>
</reference>
<dbReference type="KEGG" id="bpip:BPP43_05105"/>